<comment type="caution">
    <text evidence="1">The sequence shown here is derived from an EMBL/GenBank/DDBJ whole genome shotgun (WGS) entry which is preliminary data.</text>
</comment>
<evidence type="ECO:0000313" key="1">
    <source>
        <dbReference type="EMBL" id="CAI9913608.1"/>
    </source>
</evidence>
<evidence type="ECO:0000313" key="2">
    <source>
        <dbReference type="EMBL" id="CAL6095599.1"/>
    </source>
</evidence>
<gene>
    <name evidence="1" type="ORF">HINF_LOCUS1253</name>
    <name evidence="2" type="ORF">HINF_LOCUS68026</name>
</gene>
<accession>A0AA86N6D6</accession>
<dbReference type="EMBL" id="CAXDID020000477">
    <property type="protein sequence ID" value="CAL6095599.1"/>
    <property type="molecule type" value="Genomic_DNA"/>
</dbReference>
<reference evidence="2 3" key="2">
    <citation type="submission" date="2024-07" db="EMBL/GenBank/DDBJ databases">
        <authorList>
            <person name="Akdeniz Z."/>
        </authorList>
    </citation>
    <scope>NUCLEOTIDE SEQUENCE [LARGE SCALE GENOMIC DNA]</scope>
</reference>
<name>A0AA86N6D6_9EUKA</name>
<dbReference type="EMBL" id="CATOUU010000027">
    <property type="protein sequence ID" value="CAI9913608.1"/>
    <property type="molecule type" value="Genomic_DNA"/>
</dbReference>
<reference evidence="1" key="1">
    <citation type="submission" date="2023-06" db="EMBL/GenBank/DDBJ databases">
        <authorList>
            <person name="Kurt Z."/>
        </authorList>
    </citation>
    <scope>NUCLEOTIDE SEQUENCE</scope>
</reference>
<protein>
    <submittedName>
        <fullName evidence="2">Hypothetical_protein</fullName>
    </submittedName>
</protein>
<evidence type="ECO:0000313" key="3">
    <source>
        <dbReference type="Proteomes" id="UP001642409"/>
    </source>
</evidence>
<dbReference type="Proteomes" id="UP001642409">
    <property type="component" value="Unassembled WGS sequence"/>
</dbReference>
<keyword evidence="3" id="KW-1185">Reference proteome</keyword>
<organism evidence="1">
    <name type="scientific">Hexamita inflata</name>
    <dbReference type="NCBI Taxonomy" id="28002"/>
    <lineage>
        <taxon>Eukaryota</taxon>
        <taxon>Metamonada</taxon>
        <taxon>Diplomonadida</taxon>
        <taxon>Hexamitidae</taxon>
        <taxon>Hexamitinae</taxon>
        <taxon>Hexamita</taxon>
    </lineage>
</organism>
<proteinExistence type="predicted"/>
<dbReference type="AlphaFoldDB" id="A0AA86N6D6"/>
<sequence length="127" mass="15000">MPPKQQYIRGLYRQLQPAIPQRPALLGPIKLNAFSAPTSKNLKQLLDKAIRPNNYQQIEQKTINDIKIQQKLMKQKVFVLHKQYKWRLNVNQLVLKVNTMIHFKEAVAIMKQPEEDSWAKSLKFYDD</sequence>